<sequence>MEDDHILLPPTGAAGQQARNSCSRGTAYTIFSLLGVMLLAGQAVTVYFVYQHDNQITKLTKNTQQLKLDSLTSSFSKNVQRSGPKMAIANVMPLALNEPEFLKMESKLTNSTEDQVKRLLLRENPTRTFPELKSTFQENMGHLKLRMDYNDWKEFETWMHKWLIFQMAQKQNTEEKGKTKCQKEECVKGVHPGRFCAHCDGKGNYLPMQCHSSSGYCWCVYRNGTVIEGSKIRGRPDCSGIAGHTEPPVHVTHRLAATKAPKEVIFVALINSFKLRNIFPAH</sequence>
<dbReference type="GO" id="GO:0035691">
    <property type="term" value="P:macrophage migration inhibitory factor signaling pathway"/>
    <property type="evidence" value="ECO:0007669"/>
    <property type="project" value="Ensembl"/>
</dbReference>
<gene>
    <name evidence="9" type="primary">CD74</name>
</gene>
<dbReference type="GO" id="GO:0070374">
    <property type="term" value="P:positive regulation of ERK1 and ERK2 cascade"/>
    <property type="evidence" value="ECO:0007669"/>
    <property type="project" value="Ensembl"/>
</dbReference>
<dbReference type="GO" id="GO:0031394">
    <property type="term" value="P:positive regulation of prostaglandin biosynthetic process"/>
    <property type="evidence" value="ECO:0007669"/>
    <property type="project" value="Ensembl"/>
</dbReference>
<dbReference type="InterPro" id="IPR043530">
    <property type="entry name" value="CD74_antigen"/>
</dbReference>
<dbReference type="GO" id="GO:0045893">
    <property type="term" value="P:positive regulation of DNA-templated transcription"/>
    <property type="evidence" value="ECO:0007669"/>
    <property type="project" value="Ensembl"/>
</dbReference>
<dbReference type="GO" id="GO:0043518">
    <property type="term" value="P:negative regulation of DNA damage response, signal transduction by p53 class mediator"/>
    <property type="evidence" value="ECO:0007669"/>
    <property type="project" value="Ensembl"/>
</dbReference>
<dbReference type="PANTHER" id="PTHR14093">
    <property type="entry name" value="HLA CLASS II GAMMA CHAIN"/>
    <property type="match status" value="1"/>
</dbReference>
<dbReference type="GeneTree" id="ENSGT00390000008961"/>
<dbReference type="GO" id="GO:0019886">
    <property type="term" value="P:antigen processing and presentation of exogenous peptide antigen via MHC class II"/>
    <property type="evidence" value="ECO:0007669"/>
    <property type="project" value="Ensembl"/>
</dbReference>
<dbReference type="GO" id="GO:0004896">
    <property type="term" value="F:cytokine receptor activity"/>
    <property type="evidence" value="ECO:0007669"/>
    <property type="project" value="Ensembl"/>
</dbReference>
<dbReference type="GO" id="GO:0002906">
    <property type="term" value="P:negative regulation of mature B cell apoptotic process"/>
    <property type="evidence" value="ECO:0007669"/>
    <property type="project" value="Ensembl"/>
</dbReference>
<feature type="disulfide bond" evidence="5">
    <location>
        <begin position="219"/>
        <end position="238"/>
    </location>
</feature>
<dbReference type="GO" id="GO:0035693">
    <property type="term" value="C:NOS2-CD74 complex"/>
    <property type="evidence" value="ECO:0007669"/>
    <property type="project" value="Ensembl"/>
</dbReference>
<dbReference type="GO" id="GO:0048146">
    <property type="term" value="P:positive regulation of fibroblast proliferation"/>
    <property type="evidence" value="ECO:0007669"/>
    <property type="project" value="Ensembl"/>
</dbReference>
<dbReference type="GO" id="GO:0002286">
    <property type="term" value="P:T cell activation involved in immune response"/>
    <property type="evidence" value="ECO:0007669"/>
    <property type="project" value="TreeGrafter"/>
</dbReference>
<dbReference type="GO" id="GO:0032755">
    <property type="term" value="P:positive regulation of interleukin-6 production"/>
    <property type="evidence" value="ECO:0007669"/>
    <property type="project" value="Ensembl"/>
</dbReference>
<feature type="domain" description="Thyroglobulin type-1" evidence="8">
    <location>
        <begin position="178"/>
        <end position="238"/>
    </location>
</feature>
<evidence type="ECO:0000256" key="4">
    <source>
        <dbReference type="ARBA" id="ARBA00023180"/>
    </source>
</evidence>
<dbReference type="GO" id="GO:0043123">
    <property type="term" value="P:positive regulation of canonical NF-kappaB signal transduction"/>
    <property type="evidence" value="ECO:0007669"/>
    <property type="project" value="Ensembl"/>
</dbReference>
<dbReference type="GO" id="GO:0050998">
    <property type="term" value="F:nitric-oxide synthase binding"/>
    <property type="evidence" value="ECO:0007669"/>
    <property type="project" value="Ensembl"/>
</dbReference>
<name>A0A8C6XWC0_NAJNA</name>
<dbReference type="GO" id="GO:0035718">
    <property type="term" value="F:macrophage migration inhibitory factor binding"/>
    <property type="evidence" value="ECO:0007669"/>
    <property type="project" value="Ensembl"/>
</dbReference>
<organism evidence="9 10">
    <name type="scientific">Naja naja</name>
    <name type="common">Indian cobra</name>
    <dbReference type="NCBI Taxonomy" id="35670"/>
    <lineage>
        <taxon>Eukaryota</taxon>
        <taxon>Metazoa</taxon>
        <taxon>Chordata</taxon>
        <taxon>Craniata</taxon>
        <taxon>Vertebrata</taxon>
        <taxon>Euteleostomi</taxon>
        <taxon>Lepidosauria</taxon>
        <taxon>Squamata</taxon>
        <taxon>Bifurcata</taxon>
        <taxon>Unidentata</taxon>
        <taxon>Episquamata</taxon>
        <taxon>Toxicofera</taxon>
        <taxon>Serpentes</taxon>
        <taxon>Colubroidea</taxon>
        <taxon>Elapidae</taxon>
        <taxon>Elapinae</taxon>
        <taxon>Naja</taxon>
    </lineage>
</organism>
<accession>A0A8C6XWC0</accession>
<dbReference type="GO" id="GO:0045060">
    <property type="term" value="P:negative thymic T cell selection"/>
    <property type="evidence" value="ECO:0007669"/>
    <property type="project" value="Ensembl"/>
</dbReference>
<dbReference type="GO" id="GO:0045657">
    <property type="term" value="P:positive regulation of monocyte differentiation"/>
    <property type="evidence" value="ECO:0007669"/>
    <property type="project" value="Ensembl"/>
</dbReference>
<dbReference type="GO" id="GO:0042609">
    <property type="term" value="F:CD4 receptor binding"/>
    <property type="evidence" value="ECO:0007669"/>
    <property type="project" value="Ensembl"/>
</dbReference>
<reference evidence="9" key="2">
    <citation type="submission" date="2025-09" db="UniProtKB">
        <authorList>
            <consortium name="Ensembl"/>
        </authorList>
    </citation>
    <scope>IDENTIFICATION</scope>
</reference>
<dbReference type="GO" id="GO:0005783">
    <property type="term" value="C:endoplasmic reticulum"/>
    <property type="evidence" value="ECO:0007669"/>
    <property type="project" value="Ensembl"/>
</dbReference>
<dbReference type="GO" id="GO:0045059">
    <property type="term" value="P:positive thymic T cell selection"/>
    <property type="evidence" value="ECO:0007669"/>
    <property type="project" value="Ensembl"/>
</dbReference>
<dbReference type="AlphaFoldDB" id="A0A8C6XWC0"/>
<dbReference type="GO" id="GO:0001540">
    <property type="term" value="F:amyloid-beta binding"/>
    <property type="evidence" value="ECO:0007669"/>
    <property type="project" value="Ensembl"/>
</dbReference>
<dbReference type="OMA" id="HHNCSEP"/>
<keyword evidence="2" id="KW-0964">Secreted</keyword>
<dbReference type="CDD" id="cd00191">
    <property type="entry name" value="TY"/>
    <property type="match status" value="1"/>
</dbReference>
<evidence type="ECO:0000256" key="1">
    <source>
        <dbReference type="ARBA" id="ARBA00004613"/>
    </source>
</evidence>
<dbReference type="GO" id="GO:0045581">
    <property type="term" value="P:negative regulation of T cell differentiation"/>
    <property type="evidence" value="ECO:0007669"/>
    <property type="project" value="Ensembl"/>
</dbReference>
<dbReference type="GO" id="GO:0005794">
    <property type="term" value="C:Golgi apparatus"/>
    <property type="evidence" value="ECO:0007669"/>
    <property type="project" value="Ensembl"/>
</dbReference>
<dbReference type="GO" id="GO:0005576">
    <property type="term" value="C:extracellular region"/>
    <property type="evidence" value="ECO:0007669"/>
    <property type="project" value="UniProtKB-SubCell"/>
</dbReference>
<dbReference type="GO" id="GO:0090023">
    <property type="term" value="P:positive regulation of neutrophil chemotaxis"/>
    <property type="evidence" value="ECO:0007669"/>
    <property type="project" value="Ensembl"/>
</dbReference>
<dbReference type="GO" id="GO:0001516">
    <property type="term" value="P:prostaglandin biosynthetic process"/>
    <property type="evidence" value="ECO:0007669"/>
    <property type="project" value="Ensembl"/>
</dbReference>
<dbReference type="PROSITE" id="PS51162">
    <property type="entry name" value="THYROGLOBULIN_1_2"/>
    <property type="match status" value="1"/>
</dbReference>
<dbReference type="GO" id="GO:0002792">
    <property type="term" value="P:negative regulation of peptide secretion"/>
    <property type="evidence" value="ECO:0007669"/>
    <property type="project" value="Ensembl"/>
</dbReference>
<keyword evidence="4" id="KW-0325">Glycoprotein</keyword>
<evidence type="ECO:0000256" key="5">
    <source>
        <dbReference type="PIRSR" id="PIRSR001992-1"/>
    </source>
</evidence>
<evidence type="ECO:0000256" key="6">
    <source>
        <dbReference type="PROSITE-ProRule" id="PRU00500"/>
    </source>
</evidence>
<dbReference type="GO" id="GO:0002606">
    <property type="term" value="P:positive regulation of dendritic cell antigen processing and presentation"/>
    <property type="evidence" value="ECO:0007669"/>
    <property type="project" value="Ensembl"/>
</dbReference>
<dbReference type="InterPro" id="IPR022339">
    <property type="entry name" value="MHC_II-assoc_invar_chain"/>
</dbReference>
<dbReference type="InterPro" id="IPR000716">
    <property type="entry name" value="Thyroglobulin_1"/>
</dbReference>
<dbReference type="GO" id="GO:0005764">
    <property type="term" value="C:lysosome"/>
    <property type="evidence" value="ECO:0007669"/>
    <property type="project" value="Ensembl"/>
</dbReference>
<dbReference type="GO" id="GO:0044183">
    <property type="term" value="F:protein folding chaperone"/>
    <property type="evidence" value="ECO:0007669"/>
    <property type="project" value="Ensembl"/>
</dbReference>
<dbReference type="Pfam" id="PF00086">
    <property type="entry name" value="Thyroglobulin_1"/>
    <property type="match status" value="1"/>
</dbReference>
<dbReference type="SMART" id="SM00211">
    <property type="entry name" value="TY"/>
    <property type="match status" value="1"/>
</dbReference>
<dbReference type="GO" id="GO:2000343">
    <property type="term" value="P:positive regulation of chemokine (C-X-C motif) ligand 2 production"/>
    <property type="evidence" value="ECO:0007669"/>
    <property type="project" value="Ensembl"/>
</dbReference>
<dbReference type="GO" id="GO:0030890">
    <property type="term" value="P:positive regulation of B cell proliferation"/>
    <property type="evidence" value="ECO:0007669"/>
    <property type="project" value="Ensembl"/>
</dbReference>
<comment type="subcellular location">
    <subcellularLocation>
        <location evidence="1">Secreted</location>
    </subcellularLocation>
</comment>
<dbReference type="GO" id="GO:0032757">
    <property type="term" value="P:positive regulation of interleukin-8 production"/>
    <property type="evidence" value="ECO:0007669"/>
    <property type="project" value="Ensembl"/>
</dbReference>
<dbReference type="GO" id="GO:0006886">
    <property type="term" value="P:intracellular protein transport"/>
    <property type="evidence" value="ECO:0007669"/>
    <property type="project" value="Ensembl"/>
</dbReference>
<evidence type="ECO:0000256" key="3">
    <source>
        <dbReference type="ARBA" id="ARBA00023157"/>
    </source>
</evidence>
<feature type="transmembrane region" description="Helical" evidence="7">
    <location>
        <begin position="27"/>
        <end position="50"/>
    </location>
</feature>
<dbReference type="GO" id="GO:0005634">
    <property type="term" value="C:nucleus"/>
    <property type="evidence" value="ECO:0007669"/>
    <property type="project" value="Ensembl"/>
</dbReference>
<dbReference type="GO" id="GO:2000448">
    <property type="term" value="P:positive regulation of macrophage migration inhibitory factor signaling pathway"/>
    <property type="evidence" value="ECO:0007669"/>
    <property type="project" value="Ensembl"/>
</dbReference>
<dbReference type="Pfam" id="PF08831">
    <property type="entry name" value="MHCassoc_trimer"/>
    <property type="match status" value="1"/>
</dbReference>
<evidence type="ECO:0000313" key="10">
    <source>
        <dbReference type="Proteomes" id="UP000694559"/>
    </source>
</evidence>
<keyword evidence="7" id="KW-0812">Transmembrane</keyword>
<comment type="caution">
    <text evidence="6">Lacks conserved residue(s) required for the propagation of feature annotation.</text>
</comment>
<dbReference type="GO" id="GO:0005771">
    <property type="term" value="C:multivesicular body"/>
    <property type="evidence" value="ECO:0007669"/>
    <property type="project" value="Ensembl"/>
</dbReference>
<dbReference type="GO" id="GO:0046598">
    <property type="term" value="P:positive regulation of viral entry into host cell"/>
    <property type="evidence" value="ECO:0007669"/>
    <property type="project" value="Ensembl"/>
</dbReference>
<dbReference type="PROSITE" id="PS00484">
    <property type="entry name" value="THYROGLOBULIN_1_1"/>
    <property type="match status" value="1"/>
</dbReference>
<dbReference type="SUPFAM" id="SSF57610">
    <property type="entry name" value="Thyroglobulin type-1 domain"/>
    <property type="match status" value="1"/>
</dbReference>
<evidence type="ECO:0000259" key="8">
    <source>
        <dbReference type="PROSITE" id="PS51162"/>
    </source>
</evidence>
<dbReference type="Gene3D" id="1.10.870.10">
    <property type="entry name" value="MHC class II-associated invariant chain, trimerisation domain"/>
    <property type="match status" value="1"/>
</dbReference>
<dbReference type="OrthoDB" id="406800at2759"/>
<dbReference type="InterPro" id="IPR015386">
    <property type="entry name" value="MHC_II-assoc_invar/CLIP_MHC-bd"/>
</dbReference>
<protein>
    <submittedName>
        <fullName evidence="9">CD74 molecule</fullName>
    </submittedName>
</protein>
<dbReference type="GO" id="GO:1902166">
    <property type="term" value="P:negative regulation of intrinsic apoptotic signaling pathway in response to DNA damage by p53 class mediator"/>
    <property type="evidence" value="ECO:0007669"/>
    <property type="project" value="Ensembl"/>
</dbReference>
<dbReference type="GO" id="GO:0030336">
    <property type="term" value="P:negative regulation of cell migration"/>
    <property type="evidence" value="ECO:0007669"/>
    <property type="project" value="Ensembl"/>
</dbReference>
<evidence type="ECO:0000313" key="9">
    <source>
        <dbReference type="Ensembl" id="ENSNNAP00000020810.1"/>
    </source>
</evidence>
<proteinExistence type="predicted"/>
<keyword evidence="7" id="KW-1133">Transmembrane helix</keyword>
<dbReference type="Proteomes" id="UP000694559">
    <property type="component" value="Unplaced"/>
</dbReference>
<dbReference type="GO" id="GO:0034341">
    <property type="term" value="P:response to type II interferon"/>
    <property type="evidence" value="ECO:0007669"/>
    <property type="project" value="Ensembl"/>
</dbReference>
<feature type="disulfide bond" evidence="5 6">
    <location>
        <begin position="210"/>
        <end position="217"/>
    </location>
</feature>
<reference evidence="9" key="1">
    <citation type="submission" date="2025-08" db="UniProtKB">
        <authorList>
            <consortium name="Ensembl"/>
        </authorList>
    </citation>
    <scope>IDENTIFICATION</scope>
</reference>
<dbReference type="InterPro" id="IPR036613">
    <property type="entry name" value="MHCII_invariant_trimer_sf"/>
</dbReference>
<feature type="disulfide bond" evidence="5">
    <location>
        <begin position="181"/>
        <end position="199"/>
    </location>
</feature>
<dbReference type="InterPro" id="IPR011988">
    <property type="entry name" value="MHC_II-assoc_invariant_trimer"/>
</dbReference>
<dbReference type="Ensembl" id="ENSNNAT00000021825.1">
    <property type="protein sequence ID" value="ENSNNAP00000020810.1"/>
    <property type="gene ID" value="ENSNNAG00000013800.1"/>
</dbReference>
<dbReference type="GO" id="GO:0045582">
    <property type="term" value="P:positive regulation of T cell differentiation"/>
    <property type="evidence" value="ECO:0007669"/>
    <property type="project" value="Ensembl"/>
</dbReference>
<dbReference type="GO" id="GO:0002830">
    <property type="term" value="P:positive regulation of type 2 immune response"/>
    <property type="evidence" value="ECO:0007669"/>
    <property type="project" value="Ensembl"/>
</dbReference>
<dbReference type="GO" id="GO:0042658">
    <property type="term" value="F:MHC class II protein binding, via antigen binding groove"/>
    <property type="evidence" value="ECO:0007669"/>
    <property type="project" value="Ensembl"/>
</dbReference>
<dbReference type="SUPFAM" id="SSF48305">
    <property type="entry name" value="Class II MHC-associated invariant chain ectoplasmic trimerization domain"/>
    <property type="match status" value="1"/>
</dbReference>
<evidence type="ECO:0000256" key="7">
    <source>
        <dbReference type="SAM" id="Phobius"/>
    </source>
</evidence>
<dbReference type="GO" id="GO:0035692">
    <property type="term" value="C:macrophage migration inhibitory factor receptor complex"/>
    <property type="evidence" value="ECO:0007669"/>
    <property type="project" value="Ensembl"/>
</dbReference>
<dbReference type="InterPro" id="IPR052001">
    <property type="entry name" value="MHC-II_Gamma/Thyroglobulin"/>
</dbReference>
<keyword evidence="7" id="KW-0472">Membrane</keyword>
<dbReference type="PANTHER" id="PTHR14093:SF17">
    <property type="entry name" value="HLA CLASS II HISTOCOMPATIBILITY ANTIGEN GAMMA CHAIN"/>
    <property type="match status" value="1"/>
</dbReference>
<dbReference type="PRINTS" id="PR01990">
    <property type="entry name" value="CD74ANTIGEN"/>
</dbReference>
<dbReference type="GO" id="GO:0042613">
    <property type="term" value="C:MHC class II protein complex"/>
    <property type="evidence" value="ECO:0007669"/>
    <property type="project" value="Ensembl"/>
</dbReference>
<dbReference type="Pfam" id="PF09307">
    <property type="entry name" value="MHC2-interact"/>
    <property type="match status" value="1"/>
</dbReference>
<dbReference type="GO" id="GO:0060907">
    <property type="term" value="P:positive regulation of macrophage cytokine production"/>
    <property type="evidence" value="ECO:0007669"/>
    <property type="project" value="Ensembl"/>
</dbReference>
<keyword evidence="10" id="KW-1185">Reference proteome</keyword>
<dbReference type="GO" id="GO:0070206">
    <property type="term" value="P:protein trimerization"/>
    <property type="evidence" value="ECO:0007669"/>
    <property type="project" value="InterPro"/>
</dbReference>
<dbReference type="PIRSF" id="PIRSF001992">
    <property type="entry name" value="CD74_antigen"/>
    <property type="match status" value="1"/>
</dbReference>
<evidence type="ECO:0000256" key="2">
    <source>
        <dbReference type="ARBA" id="ARBA00022525"/>
    </source>
</evidence>
<dbReference type="GO" id="GO:0009897">
    <property type="term" value="C:external side of plasma membrane"/>
    <property type="evidence" value="ECO:0007669"/>
    <property type="project" value="Ensembl"/>
</dbReference>
<keyword evidence="3 5" id="KW-1015">Disulfide bond</keyword>
<dbReference type="GO" id="GO:0016064">
    <property type="term" value="P:immunoglobulin mediated immune response"/>
    <property type="evidence" value="ECO:0007669"/>
    <property type="project" value="Ensembl"/>
</dbReference>
<dbReference type="InterPro" id="IPR036857">
    <property type="entry name" value="Thyroglobulin_1_sf"/>
</dbReference>